<evidence type="ECO:0000313" key="2">
    <source>
        <dbReference type="Proteomes" id="UP000198397"/>
    </source>
</evidence>
<keyword evidence="2" id="KW-1185">Reference proteome</keyword>
<dbReference type="AlphaFoldDB" id="A0A238XS92"/>
<sequence>MSVPVERALKFSWISVFIDDFVCQVPHCFCLDRHFYFAPVEGDPAGIIESNINMYVAVWKNDANLLEWIRQMLVPPVSIAEVSPVMR</sequence>
<protein>
    <submittedName>
        <fullName evidence="1">Uncharacterized protein</fullName>
    </submittedName>
</protein>
<organism evidence="1 2">
    <name type="scientific">Halorubrum vacuolatum</name>
    <name type="common">Natronobacterium vacuolatum</name>
    <dbReference type="NCBI Taxonomy" id="63740"/>
    <lineage>
        <taxon>Archaea</taxon>
        <taxon>Methanobacteriati</taxon>
        <taxon>Methanobacteriota</taxon>
        <taxon>Stenosarchaea group</taxon>
        <taxon>Halobacteria</taxon>
        <taxon>Halobacteriales</taxon>
        <taxon>Haloferacaceae</taxon>
        <taxon>Halorubrum</taxon>
    </lineage>
</organism>
<gene>
    <name evidence="1" type="ORF">SAMN06264855_12238</name>
</gene>
<evidence type="ECO:0000313" key="1">
    <source>
        <dbReference type="EMBL" id="SNR61865.1"/>
    </source>
</evidence>
<name>A0A238XS92_HALVU</name>
<reference evidence="1 2" key="1">
    <citation type="submission" date="2017-06" db="EMBL/GenBank/DDBJ databases">
        <authorList>
            <person name="Kim H.J."/>
            <person name="Triplett B.A."/>
        </authorList>
    </citation>
    <scope>NUCLEOTIDE SEQUENCE [LARGE SCALE GENOMIC DNA]</scope>
    <source>
        <strain evidence="1 2">DSM 8800</strain>
    </source>
</reference>
<dbReference type="Proteomes" id="UP000198397">
    <property type="component" value="Unassembled WGS sequence"/>
</dbReference>
<accession>A0A238XS92</accession>
<proteinExistence type="predicted"/>
<dbReference type="EMBL" id="FZNQ01000022">
    <property type="protein sequence ID" value="SNR61865.1"/>
    <property type="molecule type" value="Genomic_DNA"/>
</dbReference>